<organism evidence="1 2">
    <name type="scientific">Candidatus Methanomarinus sp</name>
    <dbReference type="NCBI Taxonomy" id="3386244"/>
    <lineage>
        <taxon>Archaea</taxon>
        <taxon>Methanobacteriati</taxon>
        <taxon>Methanobacteriota</taxon>
        <taxon>Stenosarchaea group</taxon>
        <taxon>Methanomicrobia</taxon>
        <taxon>Methanosarcinales</taxon>
        <taxon>ANME-2 cluster</taxon>
        <taxon>Candidatus Methanocomedenaceae</taxon>
        <taxon>Candidatus Methanomarinus</taxon>
    </lineage>
</organism>
<proteinExistence type="predicted"/>
<name>A0AC61SCG7_9EURY</name>
<reference evidence="1" key="1">
    <citation type="submission" date="2018-09" db="EMBL/GenBank/DDBJ databases">
        <title>A genomic encyclopedia of anaerobic methanotrophic archaea.</title>
        <authorList>
            <person name="Skennerton C.T."/>
            <person name="Chadwick G.L."/>
            <person name="Laso-Perez R."/>
            <person name="Leu A.O."/>
            <person name="Speth D.R."/>
            <person name="Yu H."/>
            <person name="Morgan-Lang C."/>
            <person name="Hatzenpichler R."/>
            <person name="Goudeau D."/>
            <person name="Malmstrom R."/>
            <person name="Woyke T."/>
            <person name="Hallam S."/>
            <person name="Tyson G.W."/>
            <person name="Wegener G."/>
            <person name="Boetius A."/>
            <person name="Orphan V.J."/>
        </authorList>
    </citation>
    <scope>NUCLEOTIDE SEQUENCE</scope>
    <source>
        <strain evidence="1">CONS3730D10UFb2</strain>
    </source>
</reference>
<evidence type="ECO:0000313" key="1">
    <source>
        <dbReference type="EMBL" id="TKY92337.1"/>
    </source>
</evidence>
<comment type="caution">
    <text evidence="1">The sequence shown here is derived from an EMBL/GenBank/DDBJ whole genome shotgun (WGS) entry which is preliminary data.</text>
</comment>
<accession>A0AC61SCG7</accession>
<sequence>MRMAVMTRDNHSLQKLTIKDVVINDLCTGCGTCVSTCPSSAIKLTKNDAKGIYIPKLNDETCNNCEICYEVCPGHSVNFKDLNLEIFGKEADDILIGNYTNCYIGHADDYEIRYNSAAGGLVTQLLLFALEEGIIDGALVTRMKKNNPLEPEPFIARTKGEIIESSKSKYCPVPANLALKEILKEDGKFAVVGLPCHIHGIRKAEMINNKLKEKIVLHLGILCSINRNFLATEYLLQKFNIKKEDVAKLDYRGEGWMGNMSITLKNGSKRLIPYLVYWTQMLRSYFVPIRCTLCSDQSCELGDISFGDIWLPEFRGDKIGTSVIISRNRIGDRILQNAALMGRIELININRNKVVDSQKFPLFFKKSYLIARIFLFKIFGKSIPLYNQELLEPKFAAYLYTILIYLQIYISSKRYLWSMLGPFALLLETIDYCKQKIESIIHKSII</sequence>
<gene>
    <name evidence="1" type="ORF">C5S46_01160</name>
</gene>
<protein>
    <submittedName>
        <fullName evidence="1">4Fe-4S dicluster domain-containing protein</fullName>
    </submittedName>
</protein>
<dbReference type="EMBL" id="QYBA01000038">
    <property type="protein sequence ID" value="TKY92337.1"/>
    <property type="molecule type" value="Genomic_DNA"/>
</dbReference>
<dbReference type="Proteomes" id="UP000315423">
    <property type="component" value="Unassembled WGS sequence"/>
</dbReference>
<evidence type="ECO:0000313" key="2">
    <source>
        <dbReference type="Proteomes" id="UP000315423"/>
    </source>
</evidence>